<dbReference type="InterPro" id="IPR023214">
    <property type="entry name" value="HAD_sf"/>
</dbReference>
<keyword evidence="2" id="KW-1185">Reference proteome</keyword>
<dbReference type="Gene3D" id="1.10.150.240">
    <property type="entry name" value="Putative phosphatase, domain 2"/>
    <property type="match status" value="1"/>
</dbReference>
<reference evidence="1 2" key="1">
    <citation type="submission" date="2024-07" db="EMBL/GenBank/DDBJ databases">
        <title>Section-level genome sequencing and comparative genomics of Aspergillus sections Usti and Cavernicolus.</title>
        <authorList>
            <consortium name="Lawrence Berkeley National Laboratory"/>
            <person name="Nybo J.L."/>
            <person name="Vesth T.C."/>
            <person name="Theobald S."/>
            <person name="Frisvad J.C."/>
            <person name="Larsen T.O."/>
            <person name="Kjaerboelling I."/>
            <person name="Rothschild-Mancinelli K."/>
            <person name="Lyhne E.K."/>
            <person name="Kogle M.E."/>
            <person name="Barry K."/>
            <person name="Clum A."/>
            <person name="Na H."/>
            <person name="Ledsgaard L."/>
            <person name="Lin J."/>
            <person name="Lipzen A."/>
            <person name="Kuo A."/>
            <person name="Riley R."/>
            <person name="Mondo S."/>
            <person name="LaButti K."/>
            <person name="Haridas S."/>
            <person name="Pangalinan J."/>
            <person name="Salamov A.A."/>
            <person name="Simmons B.A."/>
            <person name="Magnuson J.K."/>
            <person name="Chen J."/>
            <person name="Drula E."/>
            <person name="Henrissat B."/>
            <person name="Wiebenga A."/>
            <person name="Lubbers R.J."/>
            <person name="Gomes A.C."/>
            <person name="Makela M.R."/>
            <person name="Stajich J."/>
            <person name="Grigoriev I.V."/>
            <person name="Mortensen U.H."/>
            <person name="De vries R.P."/>
            <person name="Baker S.E."/>
            <person name="Andersen M.R."/>
        </authorList>
    </citation>
    <scope>NUCLEOTIDE SEQUENCE [LARGE SCALE GENOMIC DNA]</scope>
    <source>
        <strain evidence="1 2">CBS 600.67</strain>
    </source>
</reference>
<dbReference type="InterPro" id="IPR023198">
    <property type="entry name" value="PGP-like_dom2"/>
</dbReference>
<dbReference type="PANTHER" id="PTHR43434:SF1">
    <property type="entry name" value="PHOSPHOGLYCOLATE PHOSPHATASE"/>
    <property type="match status" value="1"/>
</dbReference>
<proteinExistence type="predicted"/>
<dbReference type="SUPFAM" id="SSF56784">
    <property type="entry name" value="HAD-like"/>
    <property type="match status" value="1"/>
</dbReference>
<name>A0ABR4IDA6_9EURO</name>
<evidence type="ECO:0000313" key="1">
    <source>
        <dbReference type="EMBL" id="KAL2825716.1"/>
    </source>
</evidence>
<dbReference type="InterPro" id="IPR041492">
    <property type="entry name" value="HAD_2"/>
</dbReference>
<dbReference type="SFLD" id="SFLDG01129">
    <property type="entry name" value="C1.5:_HAD__Beta-PGM__Phosphata"/>
    <property type="match status" value="1"/>
</dbReference>
<accession>A0ABR4IDA6</accession>
<comment type="caution">
    <text evidence="1">The sequence shown here is derived from an EMBL/GenBank/DDBJ whole genome shotgun (WGS) entry which is preliminary data.</text>
</comment>
<dbReference type="Gene3D" id="3.40.50.1000">
    <property type="entry name" value="HAD superfamily/HAD-like"/>
    <property type="match status" value="1"/>
</dbReference>
<evidence type="ECO:0000313" key="2">
    <source>
        <dbReference type="Proteomes" id="UP001610335"/>
    </source>
</evidence>
<dbReference type="SFLD" id="SFLDS00003">
    <property type="entry name" value="Haloacid_Dehalogenase"/>
    <property type="match status" value="1"/>
</dbReference>
<gene>
    <name evidence="1" type="ORF">BDW59DRAFT_161395</name>
</gene>
<dbReference type="Pfam" id="PF13419">
    <property type="entry name" value="HAD_2"/>
    <property type="match status" value="1"/>
</dbReference>
<dbReference type="PANTHER" id="PTHR43434">
    <property type="entry name" value="PHOSPHOGLYCOLATE PHOSPHATASE"/>
    <property type="match status" value="1"/>
</dbReference>
<dbReference type="InterPro" id="IPR050155">
    <property type="entry name" value="HAD-like_hydrolase_sf"/>
</dbReference>
<sequence length="238" mass="25723">MPPPTPSLIIFDFDGTLFNTHTSIQQTITLTFRSLLKSHPLPNESAIKSQIGSGAGLADTFRSLYPTPETFTPEIEELWIAKYRELYAAHGQGLIEAYPGARELLENLVRKGGVVVAIISNKGVEAVQTALKNNELDGYFTPGLIIGDKTPGAKRKPDPAAFRDVLVPRLREVGVEISGDGEGVVVVGDTVADIEFARNIGARSCWCRFGYGDRVQCEGLGPDLVVDGLGEVGRVLEE</sequence>
<organism evidence="1 2">
    <name type="scientific">Aspergillus cavernicola</name>
    <dbReference type="NCBI Taxonomy" id="176166"/>
    <lineage>
        <taxon>Eukaryota</taxon>
        <taxon>Fungi</taxon>
        <taxon>Dikarya</taxon>
        <taxon>Ascomycota</taxon>
        <taxon>Pezizomycotina</taxon>
        <taxon>Eurotiomycetes</taxon>
        <taxon>Eurotiomycetidae</taxon>
        <taxon>Eurotiales</taxon>
        <taxon>Aspergillaceae</taxon>
        <taxon>Aspergillus</taxon>
        <taxon>Aspergillus subgen. Nidulantes</taxon>
    </lineage>
</organism>
<dbReference type="InterPro" id="IPR036412">
    <property type="entry name" value="HAD-like_sf"/>
</dbReference>
<dbReference type="Proteomes" id="UP001610335">
    <property type="component" value="Unassembled WGS sequence"/>
</dbReference>
<dbReference type="EMBL" id="JBFXLS010000034">
    <property type="protein sequence ID" value="KAL2825716.1"/>
    <property type="molecule type" value="Genomic_DNA"/>
</dbReference>
<protein>
    <submittedName>
        <fullName evidence="1">HAD-like domain-containing protein</fullName>
    </submittedName>
</protein>